<organism evidence="1 2">
    <name type="scientific">Caerostris extrusa</name>
    <name type="common">Bark spider</name>
    <name type="synonym">Caerostris bankana</name>
    <dbReference type="NCBI Taxonomy" id="172846"/>
    <lineage>
        <taxon>Eukaryota</taxon>
        <taxon>Metazoa</taxon>
        <taxon>Ecdysozoa</taxon>
        <taxon>Arthropoda</taxon>
        <taxon>Chelicerata</taxon>
        <taxon>Arachnida</taxon>
        <taxon>Araneae</taxon>
        <taxon>Araneomorphae</taxon>
        <taxon>Entelegynae</taxon>
        <taxon>Araneoidea</taxon>
        <taxon>Araneidae</taxon>
        <taxon>Caerostris</taxon>
    </lineage>
</organism>
<protein>
    <submittedName>
        <fullName evidence="1">Uncharacterized protein</fullName>
    </submittedName>
</protein>
<reference evidence="1 2" key="1">
    <citation type="submission" date="2021-06" db="EMBL/GenBank/DDBJ databases">
        <title>Caerostris extrusa draft genome.</title>
        <authorList>
            <person name="Kono N."/>
            <person name="Arakawa K."/>
        </authorList>
    </citation>
    <scope>NUCLEOTIDE SEQUENCE [LARGE SCALE GENOMIC DNA]</scope>
</reference>
<name>A0AAV4USH6_CAEEX</name>
<proteinExistence type="predicted"/>
<gene>
    <name evidence="1" type="ORF">CEXT_421541</name>
</gene>
<evidence type="ECO:0000313" key="2">
    <source>
        <dbReference type="Proteomes" id="UP001054945"/>
    </source>
</evidence>
<accession>A0AAV4USH6</accession>
<keyword evidence="2" id="KW-1185">Reference proteome</keyword>
<dbReference type="Proteomes" id="UP001054945">
    <property type="component" value="Unassembled WGS sequence"/>
</dbReference>
<dbReference type="AlphaFoldDB" id="A0AAV4USH6"/>
<dbReference type="EMBL" id="BPLR01013387">
    <property type="protein sequence ID" value="GIY60866.1"/>
    <property type="molecule type" value="Genomic_DNA"/>
</dbReference>
<comment type="caution">
    <text evidence="1">The sequence shown here is derived from an EMBL/GenBank/DDBJ whole genome shotgun (WGS) entry which is preliminary data.</text>
</comment>
<sequence length="96" mass="11269">MIENEHFTIFRHAKLKSTPPFEHKCFRDSVRCDGWQRRFHLDLQPNDPQVRKLDVCLKILPFASSRGELLPTLLSAFCSGGGETRRQQRRVYFGCF</sequence>
<evidence type="ECO:0000313" key="1">
    <source>
        <dbReference type="EMBL" id="GIY60866.1"/>
    </source>
</evidence>